<dbReference type="Proteomes" id="UP000197065">
    <property type="component" value="Unassembled WGS sequence"/>
</dbReference>
<dbReference type="SUPFAM" id="SSF52777">
    <property type="entry name" value="CoA-dependent acyltransferases"/>
    <property type="match status" value="6"/>
</dbReference>
<dbReference type="CDD" id="cd05930">
    <property type="entry name" value="A_NRPS"/>
    <property type="match status" value="1"/>
</dbReference>
<feature type="domain" description="Carrier" evidence="4">
    <location>
        <begin position="1091"/>
        <end position="1165"/>
    </location>
</feature>
<evidence type="ECO:0000313" key="6">
    <source>
        <dbReference type="Proteomes" id="UP000197065"/>
    </source>
</evidence>
<protein>
    <submittedName>
        <fullName evidence="5">Non-ribosomal peptide synthase domain TIGR01720/amino acid adenylation domain-containing protein</fullName>
    </submittedName>
</protein>
<feature type="domain" description="Carrier" evidence="4">
    <location>
        <begin position="2532"/>
        <end position="2607"/>
    </location>
</feature>
<evidence type="ECO:0000256" key="2">
    <source>
        <dbReference type="ARBA" id="ARBA00022450"/>
    </source>
</evidence>
<reference evidence="5 6" key="1">
    <citation type="submission" date="2017-06" db="EMBL/GenBank/DDBJ databases">
        <authorList>
            <person name="Kim H.J."/>
            <person name="Triplett B.A."/>
        </authorList>
    </citation>
    <scope>NUCLEOTIDE SEQUENCE [LARGE SCALE GENOMIC DNA]</scope>
    <source>
        <strain evidence="5 6">B29T1</strain>
    </source>
</reference>
<dbReference type="InterPro" id="IPR020845">
    <property type="entry name" value="AMP-binding_CS"/>
</dbReference>
<sequence length="2625" mass="281580">MSAARSIREPNSDWQRLAQRFVALSPEQRPAFLAALEERGIPFDRLPITPFADGAPDRLAPAQRRLWFLWRLDPESHAYNLGGALRLEGTLDEAALERALTWLIARHDTLRTSFASTDDGGARPVVHPPSPVFLQRADIADRDPTLAATAARELAEEGIRRPFDLVAGPLVRVGLVRVGTTRHLLWLALHHIVADGWSMEILIDELLSAYGAFRSGQTPSIPAPPIRYADYAAWQQVRMEAGELQRQLAWWTAELGSDHAPLALPTDRPRPSAQSFRGARLDFSLDDETSRALRALARAEGATLFMVLLAALHAFLGRLTGQDDIRIGVSSANRVRPETERLPGFFVTTQVVRARPAAHVTFRELLATVREKALAAQARPDVPFDTLVEALQPARSLSHNPLFQVKFTQQLAQRSLRVAGLEISPVALVENATHFDLSLDVTDTADGVAASLTYATDLFDKASAQRFVRHYADLVGHLVRHPGRPLGDWRPAEPARLSGGTLECPASDILSAFAAQVDARPDASAIQAGAAAMSFAALDAASDRLAHVLVARGIKREDVVLVLCGRSQDLVVALLGIMKAGGVYAPLDPGYPIERLRRLTKDSKAVLGLFDAEGAKAAAGLDLPGLAIAEGAARPLPQGRVPFAAPLPEQAAYLIYTSGSTGAPKGVVVPHRAIASYVQSALARLAIDPQASFGLLSTPAADLGHTMLFGALVSGRTLHLIEADAAFDADRLADIVQARRIGVLKLVPGHLEGLLATPRGADLLPETAVILGGEALSTALVETVRRLKPGCRVINHYGPTETSVGVLAHEPATLEGGGVPIGRPFAHVEAVILDGDLNPALPGALGELYIGGPQVARGYLGRPAATAERFVPDPERPGERLYRTGDVVRLDAQGAITFIGRRDDQIKIRGHRVELREVAQALRALEGVSSAQAVVAKGEAGNDRLVAYIVASQAVAAGAPAALATILPDHMVPAEVIALEHMPLTPNGKLDRAALPAARVTAARPAAVRSEAERVLLSICGEVLRRTDVTPGDNFFALGGDSILSLQVIARAKRQGFRLTPRQVFECKTIAGLAEVAQRLAATAPKPAAVESRPDAERVLLSVCGEVLRRTDVGPGDNFFALGGDSILSLQVIARAKRQGFRLTPRQVFECKTIAGLAEVAQPLAAIAPKPAAADGGREVPLTPIQAAFFARPVPNRAHWCQSVLLTPPSSLDPDALAAALGALVARHEALRLRFSERDGRWTQRLAADSAASDLLWRRSFTDAAGLCAACDEVQRSLDITKGPLLRALLAEAPDGSRRVLIAIHHLAVDGVSWRVLLDDLALALAQRADGQAITLAPPETTFSSLAQRLFLHAHGEDLRQELDYWRASAGPATAPSSTRLADAYARTQRIDDQTTRRLTNAVDGARLHGLMIAALVRALGEGSGDVRLWLEGHGRETPFGFDLSRTVGWLTSIYPVRIGVGTDAETTLRGVREVLAAVPHGGIGHGLLCHLGAPELRAAVAAPPGPVFNYLGRFDSSFADPSGFALAVEDKGAERDPEAPMLDPLRIDARVQDGALRIDWLFDPARYDEAAARHLTAAFERELRSFLVEPAKAGIEASVAALETYPLSPMQQGLLFHRLVSPEDTAYVNLLAVTLKHLDVERFKQAWRAAFARHDILRTTFQWQDGAAPRQIVWPVAEPAFAEHDWRGASDLEDRLARLGADERRRSFDLALAPPMRFVLVRIGDDAWRFFWVRHHILLDGWSSARLLAEVAALYRGQQPARPAPRFRTYIDWLDTRDASLDKAFWREALKSVDEPFRLAGEGVGEAGHARHVVLIDEDRAAAIRAAARTLRVTVNTLVQAAWALTLARRAGRAALFGVTVAGRPEDLPEAEEALGLFINTLPVLSEPRPDIIVADYLAGLQTQNIALREHQYTPLFDIQASAAAGREELFDSVIIFENYPIDEELAAPAPGALAFSDPLVDEDTHYALTLMVEAGARARLTFGYATDRLTAIEVAALAAQFERALSGMIEDPTRPLGSICLAAPDDVLAARGAERQSFRSVLARLGDLVGDAADRTALSGPDGQLSYAGLVLQADRVAARLATSGVGRGDRVGLFVPRGVAMVVGLLGILKAGAGYVPLDPDYPADRLAFMAADVGLKALLLTAELHRQAPTGDWAAIDLAQARLTEGQAPDPVALTENDLAYVIYTSGSTGRPKGVMIGHGALANLLQAFREITGFTASDRLVAVTSLSFDIAGLELLLPLVVGATLTIASREQAADARQLAGLLERAEATILQATPSTWRQLKAIDWPGRFGLKALCGGEAMPPDLATWLRPRVGELWNVYGPTETTIWSTAGRVDAVEGAVPIGRPIVATSLHILDDALQPVPLGSPGELFIGGAGLARGYYGRPGLTAERFVPDPFGEAGARLYRTGDLARWLPDGRIECLARIDQQVKIRGHRVESGEVEAALLSHPAIAAAAVAAFGGSALHAYVVTADEVSDAAIEAHLESRLPGYMMPSAIIRLDRLPMTPNGKVDRGALPAPERVAADHEEPKGEIETAIAAIWADLLSVPRVGRADDFFRLGGHSLTATRMIARLESEQGVVVPLRTLFEAPTLKAFAAAVGTTQGSDAKLARLDDLLAEFDA</sequence>
<evidence type="ECO:0000313" key="5">
    <source>
        <dbReference type="EMBL" id="SNB73378.1"/>
    </source>
</evidence>
<dbReference type="Gene3D" id="3.30.559.10">
    <property type="entry name" value="Chloramphenicol acetyltransferase-like domain"/>
    <property type="match status" value="3"/>
</dbReference>
<dbReference type="InterPro" id="IPR023213">
    <property type="entry name" value="CAT-like_dom_sf"/>
</dbReference>
<dbReference type="SUPFAM" id="SSF56801">
    <property type="entry name" value="Acetyl-CoA synthetase-like"/>
    <property type="match status" value="2"/>
</dbReference>
<dbReference type="InterPro" id="IPR025110">
    <property type="entry name" value="AMP-bd_C"/>
</dbReference>
<organism evidence="5 6">
    <name type="scientific">Arboricoccus pini</name>
    <dbReference type="NCBI Taxonomy" id="1963835"/>
    <lineage>
        <taxon>Bacteria</taxon>
        <taxon>Pseudomonadati</taxon>
        <taxon>Pseudomonadota</taxon>
        <taxon>Alphaproteobacteria</taxon>
        <taxon>Geminicoccales</taxon>
        <taxon>Geminicoccaceae</taxon>
        <taxon>Arboricoccus</taxon>
    </lineage>
</organism>
<dbReference type="GO" id="GO:0003824">
    <property type="term" value="F:catalytic activity"/>
    <property type="evidence" value="ECO:0007669"/>
    <property type="project" value="InterPro"/>
</dbReference>
<keyword evidence="3" id="KW-0597">Phosphoprotein</keyword>
<dbReference type="PROSITE" id="PS00455">
    <property type="entry name" value="AMP_BINDING"/>
    <property type="match status" value="2"/>
</dbReference>
<proteinExistence type="predicted"/>
<dbReference type="InterPro" id="IPR010071">
    <property type="entry name" value="AA_adenyl_dom"/>
</dbReference>
<dbReference type="Pfam" id="PF00668">
    <property type="entry name" value="Condensation"/>
    <property type="match status" value="3"/>
</dbReference>
<feature type="domain" description="Carrier" evidence="4">
    <location>
        <begin position="1007"/>
        <end position="1081"/>
    </location>
</feature>
<dbReference type="GO" id="GO:0031177">
    <property type="term" value="F:phosphopantetheine binding"/>
    <property type="evidence" value="ECO:0007669"/>
    <property type="project" value="InterPro"/>
</dbReference>
<dbReference type="Pfam" id="PF13193">
    <property type="entry name" value="AMP-binding_C"/>
    <property type="match status" value="1"/>
</dbReference>
<dbReference type="InterPro" id="IPR000873">
    <property type="entry name" value="AMP-dep_synth/lig_dom"/>
</dbReference>
<dbReference type="InterPro" id="IPR006162">
    <property type="entry name" value="Ppantetheine_attach_site"/>
</dbReference>
<dbReference type="CDD" id="cd19531">
    <property type="entry name" value="LCL_NRPS-like"/>
    <property type="match status" value="1"/>
</dbReference>
<dbReference type="GO" id="GO:0043041">
    <property type="term" value="P:amino acid activation for nonribosomal peptide biosynthetic process"/>
    <property type="evidence" value="ECO:0007669"/>
    <property type="project" value="TreeGrafter"/>
</dbReference>
<keyword evidence="6" id="KW-1185">Reference proteome</keyword>
<dbReference type="Gene3D" id="3.40.50.980">
    <property type="match status" value="4"/>
</dbReference>
<dbReference type="Gene3D" id="3.30.300.30">
    <property type="match status" value="2"/>
</dbReference>
<dbReference type="FunFam" id="3.40.50.12780:FF:000012">
    <property type="entry name" value="Non-ribosomal peptide synthetase"/>
    <property type="match status" value="1"/>
</dbReference>
<dbReference type="PROSITE" id="PS00012">
    <property type="entry name" value="PHOSPHOPANTETHEINE"/>
    <property type="match status" value="3"/>
</dbReference>
<dbReference type="EMBL" id="FYEH01000010">
    <property type="protein sequence ID" value="SNB73378.1"/>
    <property type="molecule type" value="Genomic_DNA"/>
</dbReference>
<dbReference type="RefSeq" id="WP_088562196.1">
    <property type="nucleotide sequence ID" value="NZ_FYEH01000010.1"/>
</dbReference>
<dbReference type="GO" id="GO:0072330">
    <property type="term" value="P:monocarboxylic acid biosynthetic process"/>
    <property type="evidence" value="ECO:0007669"/>
    <property type="project" value="UniProtKB-ARBA"/>
</dbReference>
<comment type="cofactor">
    <cofactor evidence="1">
        <name>pantetheine 4'-phosphate</name>
        <dbReference type="ChEBI" id="CHEBI:47942"/>
    </cofactor>
</comment>
<evidence type="ECO:0000256" key="1">
    <source>
        <dbReference type="ARBA" id="ARBA00001957"/>
    </source>
</evidence>
<evidence type="ECO:0000256" key="3">
    <source>
        <dbReference type="ARBA" id="ARBA00022553"/>
    </source>
</evidence>
<dbReference type="FunFam" id="3.40.50.980:FF:000001">
    <property type="entry name" value="Non-ribosomal peptide synthetase"/>
    <property type="match status" value="1"/>
</dbReference>
<dbReference type="PROSITE" id="PS50075">
    <property type="entry name" value="CARRIER"/>
    <property type="match status" value="3"/>
</dbReference>
<dbReference type="SMART" id="SM00823">
    <property type="entry name" value="PKS_PP"/>
    <property type="match status" value="3"/>
</dbReference>
<dbReference type="NCBIfam" id="TIGR01733">
    <property type="entry name" value="AA-adenyl-dom"/>
    <property type="match status" value="2"/>
</dbReference>
<dbReference type="GO" id="GO:0005737">
    <property type="term" value="C:cytoplasm"/>
    <property type="evidence" value="ECO:0007669"/>
    <property type="project" value="TreeGrafter"/>
</dbReference>
<dbReference type="SUPFAM" id="SSF47336">
    <property type="entry name" value="ACP-like"/>
    <property type="match status" value="3"/>
</dbReference>
<dbReference type="OrthoDB" id="9770470at2"/>
<gene>
    <name evidence="5" type="ORF">SAMN07250955_110123</name>
</gene>
<dbReference type="InterPro" id="IPR001242">
    <property type="entry name" value="Condensation_dom"/>
</dbReference>
<dbReference type="InterPro" id="IPR036736">
    <property type="entry name" value="ACP-like_sf"/>
</dbReference>
<dbReference type="InterPro" id="IPR009081">
    <property type="entry name" value="PP-bd_ACP"/>
</dbReference>
<dbReference type="FunFam" id="2.30.38.10:FF:000001">
    <property type="entry name" value="Non-ribosomal peptide synthetase PvdI"/>
    <property type="match status" value="1"/>
</dbReference>
<dbReference type="FunFam" id="1.10.1200.10:FF:000016">
    <property type="entry name" value="Non-ribosomal peptide synthase"/>
    <property type="match status" value="1"/>
</dbReference>
<dbReference type="PANTHER" id="PTHR45527:SF1">
    <property type="entry name" value="FATTY ACID SYNTHASE"/>
    <property type="match status" value="1"/>
</dbReference>
<dbReference type="InterPro" id="IPR020806">
    <property type="entry name" value="PKS_PP-bd"/>
</dbReference>
<accession>A0A212RLP1</accession>
<dbReference type="InterPro" id="IPR045851">
    <property type="entry name" value="AMP-bd_C_sf"/>
</dbReference>
<dbReference type="PANTHER" id="PTHR45527">
    <property type="entry name" value="NONRIBOSOMAL PEPTIDE SYNTHETASE"/>
    <property type="match status" value="1"/>
</dbReference>
<evidence type="ECO:0000259" key="4">
    <source>
        <dbReference type="PROSITE" id="PS50075"/>
    </source>
</evidence>
<keyword evidence="2" id="KW-0596">Phosphopantetheine</keyword>
<dbReference type="Pfam" id="PF00550">
    <property type="entry name" value="PP-binding"/>
    <property type="match status" value="3"/>
</dbReference>
<dbReference type="Gene3D" id="1.10.1200.10">
    <property type="entry name" value="ACP-like"/>
    <property type="match status" value="3"/>
</dbReference>
<dbReference type="Gene3D" id="2.30.38.10">
    <property type="entry name" value="Luciferase, Domain 3"/>
    <property type="match status" value="2"/>
</dbReference>
<dbReference type="Pfam" id="PF00501">
    <property type="entry name" value="AMP-binding"/>
    <property type="match status" value="2"/>
</dbReference>
<dbReference type="Gene3D" id="3.30.559.30">
    <property type="entry name" value="Nonribosomal peptide synthetase, condensation domain"/>
    <property type="match status" value="3"/>
</dbReference>
<name>A0A212RLP1_9PROT</name>
<dbReference type="GO" id="GO:0044550">
    <property type="term" value="P:secondary metabolite biosynthetic process"/>
    <property type="evidence" value="ECO:0007669"/>
    <property type="project" value="TreeGrafter"/>
</dbReference>